<accession>A0A9W9P3Q9</accession>
<comment type="caution">
    <text evidence="9">The sequence shown here is derived from an EMBL/GenBank/DDBJ whole genome shotgun (WGS) entry which is preliminary data.</text>
</comment>
<keyword evidence="5 8" id="KW-1133">Transmembrane helix</keyword>
<dbReference type="GO" id="GO:0022857">
    <property type="term" value="F:transmembrane transporter activity"/>
    <property type="evidence" value="ECO:0007669"/>
    <property type="project" value="InterPro"/>
</dbReference>
<dbReference type="GeneID" id="81381825"/>
<dbReference type="Proteomes" id="UP001147733">
    <property type="component" value="Unassembled WGS sequence"/>
</dbReference>
<comment type="subcellular location">
    <subcellularLocation>
        <location evidence="1">Membrane</location>
        <topology evidence="1">Multi-pass membrane protein</topology>
    </subcellularLocation>
</comment>
<feature type="transmembrane region" description="Helical" evidence="8">
    <location>
        <begin position="445"/>
        <end position="465"/>
    </location>
</feature>
<feature type="transmembrane region" description="Helical" evidence="8">
    <location>
        <begin position="558"/>
        <end position="579"/>
    </location>
</feature>
<dbReference type="Pfam" id="PF07690">
    <property type="entry name" value="MFS_1"/>
    <property type="match status" value="1"/>
</dbReference>
<feature type="transmembrane region" description="Helical" evidence="8">
    <location>
        <begin position="141"/>
        <end position="158"/>
    </location>
</feature>
<evidence type="ECO:0000313" key="10">
    <source>
        <dbReference type="Proteomes" id="UP001147733"/>
    </source>
</evidence>
<dbReference type="FunFam" id="1.20.1250.20:FF:000284">
    <property type="entry name" value="Siderophore iron transporter mirB"/>
    <property type="match status" value="1"/>
</dbReference>
<keyword evidence="3" id="KW-0813">Transport</keyword>
<keyword evidence="10" id="KW-1185">Reference proteome</keyword>
<feature type="transmembrane region" description="Helical" evidence="8">
    <location>
        <begin position="353"/>
        <end position="370"/>
    </location>
</feature>
<evidence type="ECO:0000256" key="3">
    <source>
        <dbReference type="ARBA" id="ARBA00022448"/>
    </source>
</evidence>
<feature type="transmembrane region" description="Helical" evidence="8">
    <location>
        <begin position="72"/>
        <end position="91"/>
    </location>
</feature>
<reference evidence="9" key="1">
    <citation type="submission" date="2022-11" db="EMBL/GenBank/DDBJ databases">
        <authorList>
            <person name="Petersen C."/>
        </authorList>
    </citation>
    <scope>NUCLEOTIDE SEQUENCE</scope>
    <source>
        <strain evidence="9">IBT 23319</strain>
    </source>
</reference>
<protein>
    <submittedName>
        <fullName evidence="9">Major facilitator superfamily domain-containing protein</fullName>
    </submittedName>
</protein>
<reference evidence="9" key="2">
    <citation type="journal article" date="2023" name="IMA Fungus">
        <title>Comparative genomic study of the Penicillium genus elucidates a diverse pangenome and 15 lateral gene transfer events.</title>
        <authorList>
            <person name="Petersen C."/>
            <person name="Sorensen T."/>
            <person name="Nielsen M.R."/>
            <person name="Sondergaard T.E."/>
            <person name="Sorensen J.L."/>
            <person name="Fitzpatrick D.A."/>
            <person name="Frisvad J.C."/>
            <person name="Nielsen K.L."/>
        </authorList>
    </citation>
    <scope>NUCLEOTIDE SEQUENCE</scope>
    <source>
        <strain evidence="9">IBT 23319</strain>
    </source>
</reference>
<feature type="region of interest" description="Disordered" evidence="7">
    <location>
        <begin position="1"/>
        <end position="48"/>
    </location>
</feature>
<organism evidence="9 10">
    <name type="scientific">Penicillium citrinum</name>
    <dbReference type="NCBI Taxonomy" id="5077"/>
    <lineage>
        <taxon>Eukaryota</taxon>
        <taxon>Fungi</taxon>
        <taxon>Dikarya</taxon>
        <taxon>Ascomycota</taxon>
        <taxon>Pezizomycotina</taxon>
        <taxon>Eurotiomycetes</taxon>
        <taxon>Eurotiomycetidae</taxon>
        <taxon>Eurotiales</taxon>
        <taxon>Aspergillaceae</taxon>
        <taxon>Penicillium</taxon>
    </lineage>
</organism>
<keyword evidence="4 8" id="KW-0812">Transmembrane</keyword>
<feature type="transmembrane region" description="Helical" evidence="8">
    <location>
        <begin position="229"/>
        <end position="249"/>
    </location>
</feature>
<evidence type="ECO:0000256" key="5">
    <source>
        <dbReference type="ARBA" id="ARBA00022989"/>
    </source>
</evidence>
<evidence type="ECO:0000256" key="4">
    <source>
        <dbReference type="ARBA" id="ARBA00022692"/>
    </source>
</evidence>
<dbReference type="RefSeq" id="XP_056502070.1">
    <property type="nucleotide sequence ID" value="XM_056642658.1"/>
</dbReference>
<feature type="transmembrane region" description="Helical" evidence="8">
    <location>
        <begin position="486"/>
        <end position="506"/>
    </location>
</feature>
<evidence type="ECO:0000256" key="6">
    <source>
        <dbReference type="ARBA" id="ARBA00023136"/>
    </source>
</evidence>
<evidence type="ECO:0000313" key="9">
    <source>
        <dbReference type="EMBL" id="KAJ5234570.1"/>
    </source>
</evidence>
<dbReference type="SUPFAM" id="SSF103473">
    <property type="entry name" value="MFS general substrate transporter"/>
    <property type="match status" value="1"/>
</dbReference>
<keyword evidence="6 8" id="KW-0472">Membrane</keyword>
<dbReference type="EMBL" id="JAPQKT010000003">
    <property type="protein sequence ID" value="KAJ5234570.1"/>
    <property type="molecule type" value="Genomic_DNA"/>
</dbReference>
<dbReference type="PANTHER" id="PTHR23501">
    <property type="entry name" value="MAJOR FACILITATOR SUPERFAMILY"/>
    <property type="match status" value="1"/>
</dbReference>
<evidence type="ECO:0000256" key="7">
    <source>
        <dbReference type="SAM" id="MobiDB-lite"/>
    </source>
</evidence>
<feature type="transmembrane region" description="Helical" evidence="8">
    <location>
        <begin position="420"/>
        <end position="439"/>
    </location>
</feature>
<gene>
    <name evidence="9" type="ORF">N7469_003738</name>
</gene>
<feature type="transmembrane region" description="Helical" evidence="8">
    <location>
        <begin position="111"/>
        <end position="129"/>
    </location>
</feature>
<proteinExistence type="inferred from homology"/>
<dbReference type="AlphaFoldDB" id="A0A9W9P3Q9"/>
<sequence>MNNFSSNPPVEDTHPPTGFVDPLPTMKDEGARSPSENGKGPRERSETDSILSNEAAGMKKAEAVVLAWSRNAVWAVYAWIWVCFFMLAFHSSLQGNVIFNAYANFQSAPEVPTSAILASVVGGVVKLPVAKIVNIWGRAEALVVFTCVFLLGIIVLAACNGPSGYAAGYVLYYVGYNAIYLILDVFIADTSGLRNRAFAFAFSSTPFICTAFTGPLAAQSILKMTTWRWAYGIFAIVFPFVLFPLAIVFKFYERKALQKGLYQKSKSDRTCLQSIVHYIHEFDVIGGLLLMAAFILLLLPFSLASYGRAEYKSASFIAMLVIGFCLLFVFAAWEKFFARKQFIRYDLLKQRTVLGACVVSVLLNFGYMAWDSYFVNFAMVVYDLSVSDAGYMNQIYNVGSCFWAPLFGVYIRQTRHFKKACLFFGLPLMVLGSGLMIHFRGQSDGIGYVVMCQIFIAIAGGTLVIGQDMAVMSAADHDGVPMMLSILGLFASLGGAAGGTLASAVYTNVFPKTLLANLPEEAKADWVDIYVGGYLSQMTYEMGSPVRTAINLAWGDTQKYSCIATTALVALGFPFIAIWKNINVDRKQVSGNVL</sequence>
<dbReference type="GO" id="GO:0005886">
    <property type="term" value="C:plasma membrane"/>
    <property type="evidence" value="ECO:0007669"/>
    <property type="project" value="TreeGrafter"/>
</dbReference>
<feature type="transmembrane region" description="Helical" evidence="8">
    <location>
        <begin position="284"/>
        <end position="307"/>
    </location>
</feature>
<dbReference type="InterPro" id="IPR011701">
    <property type="entry name" value="MFS"/>
</dbReference>
<feature type="transmembrane region" description="Helical" evidence="8">
    <location>
        <begin position="170"/>
        <end position="188"/>
    </location>
</feature>
<dbReference type="Gene3D" id="1.20.1250.20">
    <property type="entry name" value="MFS general substrate transporter like domains"/>
    <property type="match status" value="2"/>
</dbReference>
<feature type="transmembrane region" description="Helical" evidence="8">
    <location>
        <begin position="197"/>
        <end position="217"/>
    </location>
</feature>
<dbReference type="PANTHER" id="PTHR23501:SF107">
    <property type="entry name" value="TRANSPORTER, PUTATIVE (AFU_ORTHOLOGUE AFUA_7G04730)-RELATED"/>
    <property type="match status" value="1"/>
</dbReference>
<feature type="transmembrane region" description="Helical" evidence="8">
    <location>
        <begin position="390"/>
        <end position="411"/>
    </location>
</feature>
<name>A0A9W9P3Q9_PENCI</name>
<evidence type="ECO:0000256" key="8">
    <source>
        <dbReference type="SAM" id="Phobius"/>
    </source>
</evidence>
<evidence type="ECO:0000256" key="1">
    <source>
        <dbReference type="ARBA" id="ARBA00004141"/>
    </source>
</evidence>
<dbReference type="OrthoDB" id="4078873at2759"/>
<dbReference type="InterPro" id="IPR036259">
    <property type="entry name" value="MFS_trans_sf"/>
</dbReference>
<comment type="similarity">
    <text evidence="2">Belongs to the major facilitator superfamily.</text>
</comment>
<feature type="transmembrane region" description="Helical" evidence="8">
    <location>
        <begin position="313"/>
        <end position="333"/>
    </location>
</feature>
<evidence type="ECO:0000256" key="2">
    <source>
        <dbReference type="ARBA" id="ARBA00008335"/>
    </source>
</evidence>